<dbReference type="EMBL" id="CVRL01000039">
    <property type="protein sequence ID" value="CRL12282.1"/>
    <property type="molecule type" value="Genomic_DNA"/>
</dbReference>
<comment type="similarity">
    <text evidence="1">Belongs to the 'phage' integrase family.</text>
</comment>
<dbReference type="PROSITE" id="PS51898">
    <property type="entry name" value="TYR_RECOMBINASE"/>
    <property type="match status" value="1"/>
</dbReference>
<evidence type="ECO:0000256" key="1">
    <source>
        <dbReference type="ARBA" id="ARBA00008857"/>
    </source>
</evidence>
<dbReference type="Pfam" id="PF00589">
    <property type="entry name" value="Phage_integrase"/>
    <property type="match status" value="1"/>
</dbReference>
<gene>
    <name evidence="5" type="primary">intA</name>
    <name evidence="5" type="ORF">NIT7321_03156</name>
</gene>
<dbReference type="Pfam" id="PF13356">
    <property type="entry name" value="Arm-DNA-bind_3"/>
    <property type="match status" value="1"/>
</dbReference>
<keyword evidence="6" id="KW-1185">Reference proteome</keyword>
<keyword evidence="3" id="KW-0233">DNA recombination</keyword>
<dbReference type="Proteomes" id="UP000043764">
    <property type="component" value="Unassembled WGS sequence"/>
</dbReference>
<evidence type="ECO:0000256" key="3">
    <source>
        <dbReference type="ARBA" id="ARBA00023172"/>
    </source>
</evidence>
<dbReference type="InterPro" id="IPR002104">
    <property type="entry name" value="Integrase_catalytic"/>
</dbReference>
<dbReference type="InterPro" id="IPR011010">
    <property type="entry name" value="DNA_brk_join_enz"/>
</dbReference>
<reference evidence="6" key="1">
    <citation type="submission" date="2015-05" db="EMBL/GenBank/DDBJ databases">
        <authorList>
            <person name="Rodrigo-Torres Lidia"/>
            <person name="Arahal R.David."/>
        </authorList>
    </citation>
    <scope>NUCLEOTIDE SEQUENCE [LARGE SCALE GENOMIC DNA]</scope>
    <source>
        <strain evidence="6">CECT 7321</strain>
    </source>
</reference>
<protein>
    <submittedName>
        <fullName evidence="5">Prophage CP4-57 integrase</fullName>
    </submittedName>
</protein>
<dbReference type="GO" id="GO:0015074">
    <property type="term" value="P:DNA integration"/>
    <property type="evidence" value="ECO:0007669"/>
    <property type="project" value="UniProtKB-KW"/>
</dbReference>
<feature type="domain" description="Tyr recombinase" evidence="4">
    <location>
        <begin position="254"/>
        <end position="436"/>
    </location>
</feature>
<dbReference type="InterPro" id="IPR025166">
    <property type="entry name" value="Integrase_DNA_bind_dom"/>
</dbReference>
<evidence type="ECO:0000259" key="4">
    <source>
        <dbReference type="PROSITE" id="PS51898"/>
    </source>
</evidence>
<dbReference type="RefSeq" id="WP_050674045.1">
    <property type="nucleotide sequence ID" value="NZ_CVRL01000039.1"/>
</dbReference>
<evidence type="ECO:0000313" key="6">
    <source>
        <dbReference type="Proteomes" id="UP000043764"/>
    </source>
</evidence>
<dbReference type="PANTHER" id="PTHR30629">
    <property type="entry name" value="PROPHAGE INTEGRASE"/>
    <property type="match status" value="1"/>
</dbReference>
<dbReference type="SUPFAM" id="SSF56349">
    <property type="entry name" value="DNA breaking-rejoining enzymes"/>
    <property type="match status" value="1"/>
</dbReference>
<sequence length="461" mass="51341">MPEETKNDMTVKLTDMFIRKIKPTGKRFHYTDKTCLGLKVRVSPKGRITFAAMIRNKAGKYTTYTIGTYPDVSLSVARTTTDQIRLDVKVKGMTKPSAPVVAKIEKTTLRELLNEVQPVFAKNKKSWRPRGGAESSAYTRNTIERVFEPLLDRPVETLTAEDFAVVANAYKPVRPLKGKTTANGQVSRALAYLSPVLDWAAHRGRKFGKIGVGRPTRLNVAELRRIHDPASDDPTIKGKRERVLNAEEIAAIVPLLQYPAPEKIRRRNMLPKNDFGPAAMRFLLLTLARREEVANARWRDIDFLNGVWTKPEVKDTSGEGRSQRLPLSQAALDLLRTLPGHSKGNGSAFVFPNRDGGKIDNWNRIADQIQKGSNTSGWTRHDLRRTGATLLEELLVPIQTVEEILDHTNRFAKTEASGSAGHYMVVTRIMNDTVDPKVAALTKLSAALDHIVATVKPSNPA</sequence>
<organism evidence="5 6">
    <name type="scientific">Phaeobacter italicus</name>
    <dbReference type="NCBI Taxonomy" id="481446"/>
    <lineage>
        <taxon>Bacteria</taxon>
        <taxon>Pseudomonadati</taxon>
        <taxon>Pseudomonadota</taxon>
        <taxon>Alphaproteobacteria</taxon>
        <taxon>Rhodobacterales</taxon>
        <taxon>Roseobacteraceae</taxon>
        <taxon>Phaeobacter</taxon>
    </lineage>
</organism>
<dbReference type="AlphaFoldDB" id="A0A0H5D4Z8"/>
<dbReference type="InterPro" id="IPR038488">
    <property type="entry name" value="Integrase_DNA-bd_sf"/>
</dbReference>
<evidence type="ECO:0000313" key="5">
    <source>
        <dbReference type="EMBL" id="CRL12282.1"/>
    </source>
</evidence>
<dbReference type="PANTHER" id="PTHR30629:SF2">
    <property type="entry name" value="PROPHAGE INTEGRASE INTS-RELATED"/>
    <property type="match status" value="1"/>
</dbReference>
<dbReference type="Gene3D" id="3.30.160.390">
    <property type="entry name" value="Integrase, DNA-binding domain"/>
    <property type="match status" value="1"/>
</dbReference>
<dbReference type="Gene3D" id="1.10.443.10">
    <property type="entry name" value="Intergrase catalytic core"/>
    <property type="match status" value="1"/>
</dbReference>
<dbReference type="InterPro" id="IPR013762">
    <property type="entry name" value="Integrase-like_cat_sf"/>
</dbReference>
<dbReference type="InterPro" id="IPR050808">
    <property type="entry name" value="Phage_Integrase"/>
</dbReference>
<dbReference type="GO" id="GO:0006310">
    <property type="term" value="P:DNA recombination"/>
    <property type="evidence" value="ECO:0007669"/>
    <property type="project" value="UniProtKB-KW"/>
</dbReference>
<keyword evidence="2" id="KW-0229">DNA integration</keyword>
<dbReference type="GO" id="GO:0003677">
    <property type="term" value="F:DNA binding"/>
    <property type="evidence" value="ECO:0007669"/>
    <property type="project" value="InterPro"/>
</dbReference>
<name>A0A0H5D4Z8_9RHOB</name>
<accession>A0A0H5D4Z8</accession>
<proteinExistence type="inferred from homology"/>
<evidence type="ECO:0000256" key="2">
    <source>
        <dbReference type="ARBA" id="ARBA00022908"/>
    </source>
</evidence>